<accession>A0AA38XIZ1</accession>
<evidence type="ECO:0000313" key="1">
    <source>
        <dbReference type="EMBL" id="KAJ9614342.1"/>
    </source>
</evidence>
<reference evidence="1" key="1">
    <citation type="submission" date="2022-10" db="EMBL/GenBank/DDBJ databases">
        <title>Culturing micro-colonial fungi from biological soil crusts in the Mojave desert and describing Neophaeococcomyces mojavensis, and introducing the new genera and species Taxawa tesnikishii.</title>
        <authorList>
            <person name="Kurbessoian T."/>
            <person name="Stajich J.E."/>
        </authorList>
    </citation>
    <scope>NUCLEOTIDE SEQUENCE</scope>
    <source>
        <strain evidence="1">TK_41</strain>
    </source>
</reference>
<gene>
    <name evidence="1" type="ORF">H2200_002478</name>
</gene>
<dbReference type="Proteomes" id="UP001172673">
    <property type="component" value="Unassembled WGS sequence"/>
</dbReference>
<dbReference type="AlphaFoldDB" id="A0AA38XIZ1"/>
<sequence>MMMSGYQKPLPPGWSRTERQFLDMKMTIEEKKLVVKSTYSFAIRVKEKLEWPFIEGGYHVSIEEWFKAIIVWDKDGIEIVNLPNIKEKSWWKDYVEPGKLLEDGVFEVVLSAPHERKR</sequence>
<name>A0AA38XIZ1_9EURO</name>
<evidence type="ECO:0000313" key="2">
    <source>
        <dbReference type="Proteomes" id="UP001172673"/>
    </source>
</evidence>
<keyword evidence="2" id="KW-1185">Reference proteome</keyword>
<protein>
    <submittedName>
        <fullName evidence="1">Uncharacterized protein</fullName>
    </submittedName>
</protein>
<comment type="caution">
    <text evidence="1">The sequence shown here is derived from an EMBL/GenBank/DDBJ whole genome shotgun (WGS) entry which is preliminary data.</text>
</comment>
<proteinExistence type="predicted"/>
<organism evidence="1 2">
    <name type="scientific">Cladophialophora chaetospira</name>
    <dbReference type="NCBI Taxonomy" id="386627"/>
    <lineage>
        <taxon>Eukaryota</taxon>
        <taxon>Fungi</taxon>
        <taxon>Dikarya</taxon>
        <taxon>Ascomycota</taxon>
        <taxon>Pezizomycotina</taxon>
        <taxon>Eurotiomycetes</taxon>
        <taxon>Chaetothyriomycetidae</taxon>
        <taxon>Chaetothyriales</taxon>
        <taxon>Herpotrichiellaceae</taxon>
        <taxon>Cladophialophora</taxon>
    </lineage>
</organism>
<dbReference type="EMBL" id="JAPDRK010000003">
    <property type="protein sequence ID" value="KAJ9614342.1"/>
    <property type="molecule type" value="Genomic_DNA"/>
</dbReference>